<dbReference type="PANTHER" id="PTHR43792:SF1">
    <property type="entry name" value="N-ACETYLTRANSFERASE DOMAIN-CONTAINING PROTEIN"/>
    <property type="match status" value="1"/>
</dbReference>
<dbReference type="Pfam" id="PF13302">
    <property type="entry name" value="Acetyltransf_3"/>
    <property type="match status" value="1"/>
</dbReference>
<dbReference type="eggNOG" id="COG1247">
    <property type="taxonomic scope" value="Bacteria"/>
</dbReference>
<evidence type="ECO:0000259" key="1">
    <source>
        <dbReference type="PROSITE" id="PS51186"/>
    </source>
</evidence>
<dbReference type="InterPro" id="IPR016181">
    <property type="entry name" value="Acyl_CoA_acyltransferase"/>
</dbReference>
<evidence type="ECO:0000313" key="2">
    <source>
        <dbReference type="EMBL" id="ETI59206.1"/>
    </source>
</evidence>
<dbReference type="Gene3D" id="3.40.630.30">
    <property type="match status" value="1"/>
</dbReference>
<dbReference type="EMBL" id="AYOZ01000034">
    <property type="protein sequence ID" value="ETI59206.1"/>
    <property type="molecule type" value="Genomic_DNA"/>
</dbReference>
<organism evidence="2 3">
    <name type="scientific">Marinomonas profundimaris</name>
    <dbReference type="NCBI Taxonomy" id="1208321"/>
    <lineage>
        <taxon>Bacteria</taxon>
        <taxon>Pseudomonadati</taxon>
        <taxon>Pseudomonadota</taxon>
        <taxon>Gammaproteobacteria</taxon>
        <taxon>Oceanospirillales</taxon>
        <taxon>Oceanospirillaceae</taxon>
        <taxon>Marinomonas</taxon>
    </lineage>
</organism>
<accession>W1RQ87</accession>
<dbReference type="AlphaFoldDB" id="W1RQ87"/>
<proteinExistence type="predicted"/>
<dbReference type="InterPro" id="IPR000182">
    <property type="entry name" value="GNAT_dom"/>
</dbReference>
<dbReference type="OrthoDB" id="5358891at2"/>
<dbReference type="PATRIC" id="fig|1208321.3.peg.2535"/>
<reference evidence="2 3" key="1">
    <citation type="journal article" date="2014" name="Genome Announc.">
        <title>Draft Genome Sequence of Marinomonas sp. Strain D104, a Polycyclic Aromatic Hydrocarbon-Degrading Bacterium from the Deep-Sea Sediment of the Arctic Ocean.</title>
        <authorList>
            <person name="Dong C."/>
            <person name="Bai X."/>
            <person name="Lai Q."/>
            <person name="Xie Y."/>
            <person name="Chen X."/>
            <person name="Shao Z."/>
        </authorList>
    </citation>
    <scope>NUCLEOTIDE SEQUENCE [LARGE SCALE GENOMIC DNA]</scope>
    <source>
        <strain evidence="2 3">D104</strain>
    </source>
</reference>
<feature type="domain" description="N-acetyltransferase" evidence="1">
    <location>
        <begin position="5"/>
        <end position="148"/>
    </location>
</feature>
<keyword evidence="3" id="KW-1185">Reference proteome</keyword>
<dbReference type="Proteomes" id="UP000018857">
    <property type="component" value="Unassembled WGS sequence"/>
</dbReference>
<comment type="caution">
    <text evidence="2">The sequence shown here is derived from an EMBL/GenBank/DDBJ whole genome shotgun (WGS) entry which is preliminary data.</text>
</comment>
<dbReference type="SUPFAM" id="SSF55729">
    <property type="entry name" value="Acyl-CoA N-acyltransferases (Nat)"/>
    <property type="match status" value="1"/>
</dbReference>
<dbReference type="CDD" id="cd04301">
    <property type="entry name" value="NAT_SF"/>
    <property type="match status" value="1"/>
</dbReference>
<dbReference type="PANTHER" id="PTHR43792">
    <property type="entry name" value="GNAT FAMILY, PUTATIVE (AFU_ORTHOLOGUE AFUA_3G00765)-RELATED-RELATED"/>
    <property type="match status" value="1"/>
</dbReference>
<dbReference type="STRING" id="1208321.D104_12770"/>
<sequence>MTDQLNLRAVTMADAEILLAWRNDPNTRQSSHNSGEIGLDSHRAWLEDSFNKPEKRRLWIAEIAGVSVGTCRADRTDNAWALSWTVAPEARGKGVAHQMLSELIKHHDEPLVAEVKVGNIASIKVAERAGFVVEKEERGVLFYKKMCQSVSS</sequence>
<protein>
    <recommendedName>
        <fullName evidence="1">N-acetyltransferase domain-containing protein</fullName>
    </recommendedName>
</protein>
<dbReference type="GO" id="GO:0016747">
    <property type="term" value="F:acyltransferase activity, transferring groups other than amino-acyl groups"/>
    <property type="evidence" value="ECO:0007669"/>
    <property type="project" value="InterPro"/>
</dbReference>
<dbReference type="RefSeq" id="WP_024024613.1">
    <property type="nucleotide sequence ID" value="NZ_AYOZ01000034.1"/>
</dbReference>
<name>W1RQ87_9GAMM</name>
<evidence type="ECO:0000313" key="3">
    <source>
        <dbReference type="Proteomes" id="UP000018857"/>
    </source>
</evidence>
<dbReference type="InterPro" id="IPR051531">
    <property type="entry name" value="N-acetyltransferase"/>
</dbReference>
<dbReference type="PROSITE" id="PS51186">
    <property type="entry name" value="GNAT"/>
    <property type="match status" value="1"/>
</dbReference>
<gene>
    <name evidence="2" type="ORF">D104_12770</name>
</gene>